<protein>
    <submittedName>
        <fullName evidence="3">Uncharacterized protein</fullName>
    </submittedName>
</protein>
<evidence type="ECO:0000256" key="2">
    <source>
        <dbReference type="SAM" id="SignalP"/>
    </source>
</evidence>
<gene>
    <name evidence="3" type="ORF">OCS_01219</name>
</gene>
<feature type="compositionally biased region" description="Polar residues" evidence="1">
    <location>
        <begin position="70"/>
        <end position="85"/>
    </location>
</feature>
<evidence type="ECO:0000313" key="3">
    <source>
        <dbReference type="EMBL" id="EQL03057.1"/>
    </source>
</evidence>
<sequence>MDRGSLLAAPMLLLATQALAGSSYSTSTSPFPEMDVHNGVKSTAATLLDVGSASAVTLWPLSTAKRGHTSALTRSGHASSSTSTRTIDRQSKTADELVPLTDEASENSSSGITLSSEASSVALASLPLTEEDGSTTTTSWARDSSVEFASTASDPLAIELSTSGIPTDSSSSTSDALAIGASSKSDALAIEVSSTSDALAIGASSMSDALAFGPSSKSDALAIGASSTSDALAIGASSTSDALAFGPSSKTHALAIEPSSKTDALAIGTSSKIGESGSALAIDASSSTTDPLAIKTWTSSRTKTSRGFGKAQTAHASLDSALHHPVSWLQPGQQGLEPCKLGYPPGIEGCRVHLGGQCLLSLYQYPTCVGNECMCLAAPCGSKEDCSPYHQCWDDEEAQCRTEAMLYPRFPGVCGCVPKERGA</sequence>
<name>T5AMS4_OPHSC</name>
<feature type="signal peptide" evidence="2">
    <location>
        <begin position="1"/>
        <end position="20"/>
    </location>
</feature>
<dbReference type="Proteomes" id="UP000019374">
    <property type="component" value="Unassembled WGS sequence"/>
</dbReference>
<proteinExistence type="predicted"/>
<dbReference type="EMBL" id="KE652242">
    <property type="protein sequence ID" value="EQL03057.1"/>
    <property type="molecule type" value="Genomic_DNA"/>
</dbReference>
<reference evidence="3 4" key="1">
    <citation type="journal article" date="2013" name="Chin. Sci. Bull.">
        <title>Genome survey uncovers the secrets of sex and lifestyle in caterpillar fungus.</title>
        <authorList>
            <person name="Hu X."/>
            <person name="Zhang Y."/>
            <person name="Xiao G."/>
            <person name="Zheng P."/>
            <person name="Xia Y."/>
            <person name="Zhang X."/>
            <person name="St Leger R.J."/>
            <person name="Liu X."/>
            <person name="Wang C."/>
        </authorList>
    </citation>
    <scope>NUCLEOTIDE SEQUENCE [LARGE SCALE GENOMIC DNA]</scope>
    <source>
        <strain evidence="4">Co18 / CGMCC 3.14243</strain>
        <tissue evidence="3">Fruit-body</tissue>
    </source>
</reference>
<feature type="region of interest" description="Disordered" evidence="1">
    <location>
        <begin position="69"/>
        <end position="113"/>
    </location>
</feature>
<organism evidence="3 4">
    <name type="scientific">Ophiocordyceps sinensis (strain Co18 / CGMCC 3.14243)</name>
    <name type="common">Yarsagumba caterpillar fungus</name>
    <name type="synonym">Hirsutella sinensis</name>
    <dbReference type="NCBI Taxonomy" id="911162"/>
    <lineage>
        <taxon>Eukaryota</taxon>
        <taxon>Fungi</taxon>
        <taxon>Dikarya</taxon>
        <taxon>Ascomycota</taxon>
        <taxon>Pezizomycotina</taxon>
        <taxon>Sordariomycetes</taxon>
        <taxon>Hypocreomycetidae</taxon>
        <taxon>Hypocreales</taxon>
        <taxon>Ophiocordycipitaceae</taxon>
        <taxon>Ophiocordyceps</taxon>
    </lineage>
</organism>
<evidence type="ECO:0000313" key="4">
    <source>
        <dbReference type="Proteomes" id="UP000019374"/>
    </source>
</evidence>
<dbReference type="AlphaFoldDB" id="T5AMS4"/>
<feature type="compositionally biased region" description="Basic and acidic residues" evidence="1">
    <location>
        <begin position="86"/>
        <end position="95"/>
    </location>
</feature>
<feature type="chain" id="PRO_5004597044" evidence="2">
    <location>
        <begin position="21"/>
        <end position="423"/>
    </location>
</feature>
<accession>T5AMS4</accession>
<dbReference type="HOGENOM" id="CLU_649072_0_0_1"/>
<keyword evidence="2" id="KW-0732">Signal</keyword>
<evidence type="ECO:0000256" key="1">
    <source>
        <dbReference type="SAM" id="MobiDB-lite"/>
    </source>
</evidence>